<protein>
    <submittedName>
        <fullName evidence="1">DUF1499 domain-containing protein</fullName>
    </submittedName>
</protein>
<dbReference type="EMBL" id="CP045201">
    <property type="protein sequence ID" value="QOL80241.1"/>
    <property type="molecule type" value="Genomic_DNA"/>
</dbReference>
<dbReference type="Proteomes" id="UP000594118">
    <property type="component" value="Chromosome"/>
</dbReference>
<dbReference type="AlphaFoldDB" id="A0A7L9WIL1"/>
<name>A0A7L9WIL1_9RHOB</name>
<dbReference type="RefSeq" id="WP_193082558.1">
    <property type="nucleotide sequence ID" value="NZ_CP045201.1"/>
</dbReference>
<organism evidence="1 2">
    <name type="scientific">Pseudooceanicola spongiae</name>
    <dbReference type="NCBI Taxonomy" id="2613965"/>
    <lineage>
        <taxon>Bacteria</taxon>
        <taxon>Pseudomonadati</taxon>
        <taxon>Pseudomonadota</taxon>
        <taxon>Alphaproteobacteria</taxon>
        <taxon>Rhodobacterales</taxon>
        <taxon>Paracoccaceae</taxon>
        <taxon>Pseudooceanicola</taxon>
    </lineage>
</organism>
<proteinExistence type="predicted"/>
<reference evidence="1 2" key="1">
    <citation type="submission" date="2019-10" db="EMBL/GenBank/DDBJ databases">
        <title>Pseudopuniceibacterium sp. HQ09 islated from Antarctica.</title>
        <authorList>
            <person name="Liao L."/>
            <person name="Su S."/>
            <person name="Chen B."/>
            <person name="Yu Y."/>
        </authorList>
    </citation>
    <scope>NUCLEOTIDE SEQUENCE [LARGE SCALE GENOMIC DNA]</scope>
    <source>
        <strain evidence="1 2">HQ09</strain>
    </source>
</reference>
<sequence length="135" mass="14497">MRFLSILALLIVVAAVGLGLWVRLAPSDPEVWNQMPETASKGARLSIDAGPDGLARLSAVAAATPRTSVLAGSVEAGMMTWVTRSKVMGFPDYTTAQQQGDVLTLWARQRFGEKDFGVNAARLAQWQSGLAQPQR</sequence>
<evidence type="ECO:0000313" key="2">
    <source>
        <dbReference type="Proteomes" id="UP000594118"/>
    </source>
</evidence>
<evidence type="ECO:0000313" key="1">
    <source>
        <dbReference type="EMBL" id="QOL80241.1"/>
    </source>
</evidence>
<gene>
    <name evidence="1" type="ORF">F3W81_05035</name>
</gene>
<dbReference type="Pfam" id="PF07386">
    <property type="entry name" value="DUF1499"/>
    <property type="match status" value="1"/>
</dbReference>
<dbReference type="InterPro" id="IPR010865">
    <property type="entry name" value="DUF1499"/>
</dbReference>
<dbReference type="KEGG" id="pshq:F3W81_05035"/>
<keyword evidence="2" id="KW-1185">Reference proteome</keyword>
<accession>A0A7L9WIL1</accession>